<dbReference type="GO" id="GO:0048513">
    <property type="term" value="P:animal organ development"/>
    <property type="evidence" value="ECO:0007669"/>
    <property type="project" value="UniProtKB-ARBA"/>
</dbReference>
<dbReference type="Pfam" id="PF00096">
    <property type="entry name" value="zf-C2H2"/>
    <property type="match status" value="1"/>
</dbReference>
<evidence type="ECO:0000256" key="2">
    <source>
        <dbReference type="PROSITE-ProRule" id="PRU00042"/>
    </source>
</evidence>
<accession>A0A979FV41</accession>
<feature type="domain" description="C2H2-type" evidence="5">
    <location>
        <begin position="417"/>
        <end position="445"/>
    </location>
</feature>
<feature type="compositionally biased region" description="Low complexity" evidence="3">
    <location>
        <begin position="230"/>
        <end position="241"/>
    </location>
</feature>
<dbReference type="Gene3D" id="3.30.160.60">
    <property type="entry name" value="Classic Zinc Finger"/>
    <property type="match status" value="2"/>
</dbReference>
<dbReference type="InterPro" id="IPR000210">
    <property type="entry name" value="BTB/POZ_dom"/>
</dbReference>
<evidence type="ECO:0000256" key="3">
    <source>
        <dbReference type="SAM" id="MobiDB-lite"/>
    </source>
</evidence>
<dbReference type="Proteomes" id="UP000694843">
    <property type="component" value="Unplaced"/>
</dbReference>
<feature type="region of interest" description="Disordered" evidence="3">
    <location>
        <begin position="501"/>
        <end position="521"/>
    </location>
</feature>
<dbReference type="Gene3D" id="3.30.710.10">
    <property type="entry name" value="Potassium Channel Kv1.1, Chain A"/>
    <property type="match status" value="1"/>
</dbReference>
<evidence type="ECO:0000313" key="7">
    <source>
        <dbReference type="RefSeq" id="XP_047740448.1"/>
    </source>
</evidence>
<dbReference type="GO" id="GO:0005634">
    <property type="term" value="C:nucleus"/>
    <property type="evidence" value="ECO:0007669"/>
    <property type="project" value="TreeGrafter"/>
</dbReference>
<feature type="domain" description="C2H2-type" evidence="5">
    <location>
        <begin position="474"/>
        <end position="502"/>
    </location>
</feature>
<dbReference type="SMART" id="SM00355">
    <property type="entry name" value="ZnF_C2H2"/>
    <property type="match status" value="3"/>
</dbReference>
<sequence length="521" mass="57286">MSSGLLSLKWNNHRSTFFHVLSTIRSKESYCDVTLACDGRFYSLHKFVLSTCSEYFEEMFERTQCKHPVIVLKDINSEDLEALLNYMYVGEVNVVQEKLAGLIKAAECLKIKGLAVPDEDPMESKDNSSIGREQHKRSQRGEDSPRAKRRRRENSSDVSEEILSPVRSRPSGRSRDHHHHHHHHGSHNAKSAPVAPSGDNEDGTRETQGLTDASEEAENSSINANRQTDSSSNKTNSAQSSSHKKEVVPEEVTLDDDNVKSEPLDLDNEDTGDDDMDNKDGLHHDLGFDGSDTMGGADDDGNYVDVDPSMLGQGQPQSVEDVVAQAMPGSSGFQGNSFPLWEGDGSLSGFPSEGFSGDSSQARQMVSSDSCSATGDQRALFHDQQSDGEQAPLAVQLLLGTAGFSRGGFSAHMGSALQCSLCSFNTAIPGALSRHMQQVHAIEKRFSCPMCSYRCNRRAHLQQHIRIHTGEKPFKCSFCDYRSSNKSNLKTHEYALHKVNKNLSDNSQVPPHASFPSSDGH</sequence>
<dbReference type="SMART" id="SM00225">
    <property type="entry name" value="BTB"/>
    <property type="match status" value="1"/>
</dbReference>
<dbReference type="AlphaFoldDB" id="A0A979FV41"/>
<feature type="domain" description="BTB" evidence="4">
    <location>
        <begin position="31"/>
        <end position="96"/>
    </location>
</feature>
<evidence type="ECO:0000313" key="6">
    <source>
        <dbReference type="Proteomes" id="UP000694843"/>
    </source>
</evidence>
<feature type="region of interest" description="Disordered" evidence="3">
    <location>
        <begin position="117"/>
        <end position="315"/>
    </location>
</feature>
<dbReference type="InterPro" id="IPR013087">
    <property type="entry name" value="Znf_C2H2_type"/>
</dbReference>
<protein>
    <submittedName>
        <fullName evidence="7">Longitudinals lacking protein, isoforms H/M/V isoform X11</fullName>
    </submittedName>
</protein>
<dbReference type="CDD" id="cd18315">
    <property type="entry name" value="BTB_POZ_BAB-like"/>
    <property type="match status" value="1"/>
</dbReference>
<dbReference type="FunFam" id="3.30.160.60:FF:000630">
    <property type="entry name" value="Zinc finger protein 180"/>
    <property type="match status" value="1"/>
</dbReference>
<keyword evidence="1" id="KW-0539">Nucleus</keyword>
<keyword evidence="2" id="KW-0863">Zinc-finger</keyword>
<dbReference type="SUPFAM" id="SSF54695">
    <property type="entry name" value="POZ domain"/>
    <property type="match status" value="1"/>
</dbReference>
<dbReference type="RefSeq" id="XP_047740448.1">
    <property type="nucleotide sequence ID" value="XM_047884492.1"/>
</dbReference>
<dbReference type="PROSITE" id="PS50157">
    <property type="entry name" value="ZINC_FINGER_C2H2_2"/>
    <property type="match status" value="3"/>
</dbReference>
<reference evidence="7" key="1">
    <citation type="submission" date="2025-08" db="UniProtKB">
        <authorList>
            <consortium name="RefSeq"/>
        </authorList>
    </citation>
    <scope>IDENTIFICATION</scope>
    <source>
        <tissue evidence="7">Whole organism</tissue>
    </source>
</reference>
<dbReference type="GO" id="GO:0008270">
    <property type="term" value="F:zinc ion binding"/>
    <property type="evidence" value="ECO:0007669"/>
    <property type="project" value="UniProtKB-KW"/>
</dbReference>
<dbReference type="InterPro" id="IPR011333">
    <property type="entry name" value="SKP1/BTB/POZ_sf"/>
</dbReference>
<dbReference type="PANTHER" id="PTHR23110">
    <property type="entry name" value="BTB DOMAIN TRANSCRIPTION FACTOR"/>
    <property type="match status" value="1"/>
</dbReference>
<evidence type="ECO:0000259" key="4">
    <source>
        <dbReference type="PROSITE" id="PS50097"/>
    </source>
</evidence>
<keyword evidence="2" id="KW-0479">Metal-binding</keyword>
<dbReference type="GO" id="GO:0003006">
    <property type="term" value="P:developmental process involved in reproduction"/>
    <property type="evidence" value="ECO:0007669"/>
    <property type="project" value="UniProtKB-ARBA"/>
</dbReference>
<dbReference type="InterPro" id="IPR036236">
    <property type="entry name" value="Znf_C2H2_sf"/>
</dbReference>
<dbReference type="SUPFAM" id="SSF57667">
    <property type="entry name" value="beta-beta-alpha zinc fingers"/>
    <property type="match status" value="1"/>
</dbReference>
<gene>
    <name evidence="7" type="primary">LOC108679105</name>
</gene>
<organism evidence="6 7">
    <name type="scientific">Hyalella azteca</name>
    <name type="common">Amphipod</name>
    <dbReference type="NCBI Taxonomy" id="294128"/>
    <lineage>
        <taxon>Eukaryota</taxon>
        <taxon>Metazoa</taxon>
        <taxon>Ecdysozoa</taxon>
        <taxon>Arthropoda</taxon>
        <taxon>Crustacea</taxon>
        <taxon>Multicrustacea</taxon>
        <taxon>Malacostraca</taxon>
        <taxon>Eumalacostraca</taxon>
        <taxon>Peracarida</taxon>
        <taxon>Amphipoda</taxon>
        <taxon>Senticaudata</taxon>
        <taxon>Talitrida</taxon>
        <taxon>Talitroidea</taxon>
        <taxon>Hyalellidae</taxon>
        <taxon>Hyalella</taxon>
    </lineage>
</organism>
<feature type="domain" description="C2H2-type" evidence="5">
    <location>
        <begin position="446"/>
        <end position="473"/>
    </location>
</feature>
<dbReference type="PROSITE" id="PS00028">
    <property type="entry name" value="ZINC_FINGER_C2H2_1"/>
    <property type="match status" value="1"/>
</dbReference>
<feature type="compositionally biased region" description="Acidic residues" evidence="3">
    <location>
        <begin position="264"/>
        <end position="277"/>
    </location>
</feature>
<dbReference type="InterPro" id="IPR051095">
    <property type="entry name" value="Dros_DevTransReg"/>
</dbReference>
<dbReference type="GO" id="GO:0048666">
    <property type="term" value="P:neuron development"/>
    <property type="evidence" value="ECO:0007669"/>
    <property type="project" value="UniProtKB-ARBA"/>
</dbReference>
<dbReference type="PROSITE" id="PS50097">
    <property type="entry name" value="BTB"/>
    <property type="match status" value="1"/>
</dbReference>
<dbReference type="PANTHER" id="PTHR23110:SF109">
    <property type="entry name" value="FI07618P-RELATED"/>
    <property type="match status" value="1"/>
</dbReference>
<feature type="compositionally biased region" description="Polar residues" evidence="3">
    <location>
        <begin position="219"/>
        <end position="229"/>
    </location>
</feature>
<keyword evidence="2" id="KW-0862">Zinc</keyword>
<dbReference type="Pfam" id="PF00651">
    <property type="entry name" value="BTB"/>
    <property type="match status" value="1"/>
</dbReference>
<proteinExistence type="predicted"/>
<keyword evidence="6" id="KW-1185">Reference proteome</keyword>
<feature type="compositionally biased region" description="Basic and acidic residues" evidence="3">
    <location>
        <begin position="278"/>
        <end position="287"/>
    </location>
</feature>
<feature type="compositionally biased region" description="Basic residues" evidence="3">
    <location>
        <begin position="170"/>
        <end position="187"/>
    </location>
</feature>
<evidence type="ECO:0000259" key="5">
    <source>
        <dbReference type="PROSITE" id="PS50157"/>
    </source>
</evidence>
<dbReference type="GO" id="GO:0006357">
    <property type="term" value="P:regulation of transcription by RNA polymerase II"/>
    <property type="evidence" value="ECO:0007669"/>
    <property type="project" value="TreeGrafter"/>
</dbReference>
<dbReference type="GeneID" id="108679105"/>
<name>A0A979FV41_HYAAZ</name>
<evidence type="ECO:0000256" key="1">
    <source>
        <dbReference type="ARBA" id="ARBA00023242"/>
    </source>
</evidence>